<keyword evidence="3" id="KW-1185">Reference proteome</keyword>
<feature type="region of interest" description="Disordered" evidence="1">
    <location>
        <begin position="119"/>
        <end position="205"/>
    </location>
</feature>
<gene>
    <name evidence="2" type="ORF">KAK03_08780</name>
</gene>
<name>A0A940YDF0_9BURK</name>
<comment type="caution">
    <text evidence="2">The sequence shown here is derived from an EMBL/GenBank/DDBJ whole genome shotgun (WGS) entry which is preliminary data.</text>
</comment>
<accession>A0A940YDF0</accession>
<evidence type="ECO:0000256" key="1">
    <source>
        <dbReference type="SAM" id="MobiDB-lite"/>
    </source>
</evidence>
<feature type="compositionally biased region" description="Low complexity" evidence="1">
    <location>
        <begin position="185"/>
        <end position="196"/>
    </location>
</feature>
<organism evidence="2 3">
    <name type="scientific">Ideonella alba</name>
    <dbReference type="NCBI Taxonomy" id="2824118"/>
    <lineage>
        <taxon>Bacteria</taxon>
        <taxon>Pseudomonadati</taxon>
        <taxon>Pseudomonadota</taxon>
        <taxon>Betaproteobacteria</taxon>
        <taxon>Burkholderiales</taxon>
        <taxon>Sphaerotilaceae</taxon>
        <taxon>Ideonella</taxon>
    </lineage>
</organism>
<sequence length="205" mass="20325">MLSLAVWALVALAATFWGLKLGAGGPGLPAHAQAPARGLPAGGDLHRLLGSSAVAAAEADDEDAGDSALQLLGVVAPRGAEHSPQGVALISVGGQPAKAFRTGASVTEDLVLLAVGRRSASLGPRGGPAETELRLPEPTRSSAPAVAGGFQPRPMPGQPGALLQPGAMGQPGAAIRPMGQPADVQRAPQPGRAQAASTADDEDDE</sequence>
<protein>
    <recommendedName>
        <fullName evidence="4">Type II secretion system protein GspC N-terminal domain-containing protein</fullName>
    </recommendedName>
</protein>
<proteinExistence type="predicted"/>
<reference evidence="2 3" key="1">
    <citation type="submission" date="2021-04" db="EMBL/GenBank/DDBJ databases">
        <title>The genome sequence of Ideonella sp. 3Y2.</title>
        <authorList>
            <person name="Liu Y."/>
        </authorList>
    </citation>
    <scope>NUCLEOTIDE SEQUENCE [LARGE SCALE GENOMIC DNA]</scope>
    <source>
        <strain evidence="2 3">3Y2</strain>
    </source>
</reference>
<evidence type="ECO:0008006" key="4">
    <source>
        <dbReference type="Google" id="ProtNLM"/>
    </source>
</evidence>
<evidence type="ECO:0000313" key="2">
    <source>
        <dbReference type="EMBL" id="MBQ0930582.1"/>
    </source>
</evidence>
<dbReference type="RefSeq" id="WP_210853446.1">
    <property type="nucleotide sequence ID" value="NZ_JAGQDD010000004.1"/>
</dbReference>
<dbReference type="AlphaFoldDB" id="A0A940YDF0"/>
<dbReference type="EMBL" id="JAGQDD010000004">
    <property type="protein sequence ID" value="MBQ0930582.1"/>
    <property type="molecule type" value="Genomic_DNA"/>
</dbReference>
<dbReference type="Proteomes" id="UP000676246">
    <property type="component" value="Unassembled WGS sequence"/>
</dbReference>
<evidence type="ECO:0000313" key="3">
    <source>
        <dbReference type="Proteomes" id="UP000676246"/>
    </source>
</evidence>